<keyword evidence="2" id="KW-0472">Membrane</keyword>
<protein>
    <submittedName>
        <fullName evidence="5">Uncharacterized protein</fullName>
    </submittedName>
</protein>
<comment type="caution">
    <text evidence="5">The sequence shown here is derived from an EMBL/GenBank/DDBJ whole genome shotgun (WGS) entry which is preliminary data.</text>
</comment>
<dbReference type="Proteomes" id="UP000796880">
    <property type="component" value="Unassembled WGS sequence"/>
</dbReference>
<feature type="domain" description="At1g61900-like C-terminal" evidence="4">
    <location>
        <begin position="390"/>
        <end position="463"/>
    </location>
</feature>
<keyword evidence="2" id="KW-0812">Transmembrane</keyword>
<proteinExistence type="predicted"/>
<keyword evidence="2" id="KW-1133">Transmembrane helix</keyword>
<feature type="transmembrane region" description="Helical" evidence="2">
    <location>
        <begin position="20"/>
        <end position="41"/>
    </location>
</feature>
<dbReference type="OrthoDB" id="1906601at2759"/>
<evidence type="ECO:0000256" key="2">
    <source>
        <dbReference type="SAM" id="Phobius"/>
    </source>
</evidence>
<dbReference type="AlphaFoldDB" id="A0A8K0MME0"/>
<gene>
    <name evidence="5" type="ORF">FNV43_RR07102</name>
</gene>
<dbReference type="EMBL" id="VOIH02000003">
    <property type="protein sequence ID" value="KAF3451013.1"/>
    <property type="molecule type" value="Genomic_DNA"/>
</dbReference>
<name>A0A8K0MME0_9ROSA</name>
<dbReference type="InterPro" id="IPR059003">
    <property type="entry name" value="At1g61900_C"/>
</dbReference>
<dbReference type="Pfam" id="PF19160">
    <property type="entry name" value="SPARK"/>
    <property type="match status" value="1"/>
</dbReference>
<reference evidence="5" key="1">
    <citation type="submission" date="2020-03" db="EMBL/GenBank/DDBJ databases">
        <title>A high-quality chromosome-level genome assembly of a woody plant with both climbing and erect habits, Rhamnella rubrinervis.</title>
        <authorList>
            <person name="Lu Z."/>
            <person name="Yang Y."/>
            <person name="Zhu X."/>
            <person name="Sun Y."/>
        </authorList>
    </citation>
    <scope>NUCLEOTIDE SEQUENCE</scope>
    <source>
        <strain evidence="5">BYM</strain>
        <tissue evidence="5">Leaf</tissue>
    </source>
</reference>
<feature type="region of interest" description="Disordered" evidence="1">
    <location>
        <begin position="954"/>
        <end position="982"/>
    </location>
</feature>
<dbReference type="PANTHER" id="PTHR33831">
    <property type="entry name" value="GPI-ANCHORED PROTEIN"/>
    <property type="match status" value="1"/>
</dbReference>
<dbReference type="InterPro" id="IPR043891">
    <property type="entry name" value="SPARK"/>
</dbReference>
<feature type="compositionally biased region" description="Polar residues" evidence="1">
    <location>
        <begin position="962"/>
        <end position="977"/>
    </location>
</feature>
<dbReference type="GO" id="GO:0005886">
    <property type="term" value="C:plasma membrane"/>
    <property type="evidence" value="ECO:0007669"/>
    <property type="project" value="TreeGrafter"/>
</dbReference>
<feature type="transmembrane region" description="Helical" evidence="2">
    <location>
        <begin position="47"/>
        <end position="65"/>
    </location>
</feature>
<organism evidence="5 6">
    <name type="scientific">Rhamnella rubrinervis</name>
    <dbReference type="NCBI Taxonomy" id="2594499"/>
    <lineage>
        <taxon>Eukaryota</taxon>
        <taxon>Viridiplantae</taxon>
        <taxon>Streptophyta</taxon>
        <taxon>Embryophyta</taxon>
        <taxon>Tracheophyta</taxon>
        <taxon>Spermatophyta</taxon>
        <taxon>Magnoliopsida</taxon>
        <taxon>eudicotyledons</taxon>
        <taxon>Gunneridae</taxon>
        <taxon>Pentapetalae</taxon>
        <taxon>rosids</taxon>
        <taxon>fabids</taxon>
        <taxon>Rosales</taxon>
        <taxon>Rhamnaceae</taxon>
        <taxon>rhamnoid group</taxon>
        <taxon>Rhamneae</taxon>
        <taxon>Rhamnella</taxon>
    </lineage>
</organism>
<evidence type="ECO:0000313" key="6">
    <source>
        <dbReference type="Proteomes" id="UP000796880"/>
    </source>
</evidence>
<keyword evidence="6" id="KW-1185">Reference proteome</keyword>
<dbReference type="Pfam" id="PF26584">
    <property type="entry name" value="At1g61900"/>
    <property type="match status" value="1"/>
</dbReference>
<dbReference type="InterPro" id="IPR040336">
    <property type="entry name" value="At1g61900-like"/>
</dbReference>
<evidence type="ECO:0000259" key="4">
    <source>
        <dbReference type="Pfam" id="PF26584"/>
    </source>
</evidence>
<evidence type="ECO:0000256" key="1">
    <source>
        <dbReference type="SAM" id="MobiDB-lite"/>
    </source>
</evidence>
<evidence type="ECO:0000259" key="3">
    <source>
        <dbReference type="Pfam" id="PF19160"/>
    </source>
</evidence>
<evidence type="ECO:0000313" key="5">
    <source>
        <dbReference type="EMBL" id="KAF3451013.1"/>
    </source>
</evidence>
<dbReference type="PANTHER" id="PTHR33831:SF4">
    <property type="entry name" value="GPI-ANCHORED PROTEIN"/>
    <property type="match status" value="1"/>
</dbReference>
<feature type="domain" description="SPARK" evidence="3">
    <location>
        <begin position="189"/>
        <end position="342"/>
    </location>
</feature>
<sequence length="1235" mass="139507">MDPGQVGQFKGKRYLSVEKVLSFFFFVCSVSGFVSASSNIYDTAALVLLWRYWCIAAVGFTYVNLHATRGLVELWTVFRQFLILGEEVLVDSRRLTYVVVRQGLEGSLCHQLLLFIIWLSSFQDVMPLHTLLEQTHMSSTLELASPPIVGLFEPIEISPAVLPHNPHPDESLPPMYPTFPTRYEPVLTGRCPVNFSAISGIMEKTASDCSQPLAALVGNVICCPQLSSLVHIIQGFYSNSSDELVLKNSVANDCFEDIISILASRGANSTIATICSIKSSNLTGGSCPVKDSIMFEKTVNTSKLLEACSSVDPLKECCRPVCQPAIMDAALQIAGKQFMTNENKNVVGEFNHIDSLNDCKRVVYSYLSRKLPMDVANSAFRILSSCKVNKVCPLDFKQPSEVIKACRNVAAPSPSCCSSLNNYIAGIQKQMLITNKQAIICSTVFGSMLRKGGVMTNIYELCDVDLKDFSIQAYGQQGCLLRSLPADVIFDNSTGFSFTCDLSDNVAAPWPSSSSISSLSLCAPEMSLPALPTSETFKNPGCRGGGLEYLTYQTSPCRWLLGLPASKSEEKQFERPHFFHNGSLPESFVREDDIFYETVKSCVEEAFGACRAESSHAVQDDMQLFDLPNLSRVVLSCLDDLTNKGLYLLTVILTGGRVNFEKTRWKMKKVIRESLRIIIQSQNQNYYNMEISSKVSQLLSDPHSFRHNCVPFLTSRSQTHHAAAIKVLDGLGDLPCQTLIAMHRKLKGIHQSMPQLKPRRNGWNRDHLIDQVKKTSEQMLSELGKGDKLQEPLAKAMSIAGLSLKLTPGFHNSSTMEFHEFSPKIKILQNEITKAIWLVQTKFRIPELKKLQHMLDPKAKITNRSLRKAIKKLLTEYLFGCSDMDTIPRSLLETLATINRNSRRRPDRSILKDEIEEDVECILNVSAHTKQIFWDLLPDNNFDIDFTEAYMEDLEESDDDNSGLQEDGISQNSNHSFDSSDEVESIGNFDPVDLELCTATTNVEDSYTVQDLKPNFTSGIHFVDMHDIKRDLNNKSFERLEPEPFDEMAPTHTMHLSSFGEPKCLNASEITYLNQYLAIQDVCDEISMTAYNIIGHMLQKFSWIQGLDLDWNHSFYLRHDFPDKDDFEVASNERTTHKENDGSILIRWNRSIEDVDRLIIIRGFVVDVEKILGRYSCIFWSNLRRKWRCVNCLNKRIRILKRAKKFPIVYRKVEAREEIMRDSHYSPSIHTIFYI</sequence>
<accession>A0A8K0MME0</accession>